<sequence length="127" mass="14892">MQEQHLYDYAVIRVVPRVEREEFINVGLMLYCKRQKYLRIQYQIPEAKISCFCSEFDLAQLKINLESFVAICEGKKNAGPIAQFEKDERFRWLTAIKSSSIQTSRPHSGFSSDLDKTFEKLYSELVL</sequence>
<evidence type="ECO:0000313" key="1">
    <source>
        <dbReference type="EMBL" id="KDN54434.1"/>
    </source>
</evidence>
<protein>
    <recommendedName>
        <fullName evidence="3">DUF3037 domain-containing protein</fullName>
    </recommendedName>
</protein>
<dbReference type="eggNOG" id="ENOG5032SI8">
    <property type="taxonomic scope" value="Bacteria"/>
</dbReference>
<evidence type="ECO:0008006" key="3">
    <source>
        <dbReference type="Google" id="ProtNLM"/>
    </source>
</evidence>
<reference evidence="1 2" key="1">
    <citation type="submission" date="2014-05" db="EMBL/GenBank/DDBJ databases">
        <title>Genome Sequence of Flavobacterium sp. EM1321.</title>
        <authorList>
            <person name="Shin S.-K."/>
            <person name="Yi H."/>
        </authorList>
    </citation>
    <scope>NUCLEOTIDE SEQUENCE [LARGE SCALE GENOMIC DNA]</scope>
    <source>
        <strain evidence="1 2">EM1321</strain>
    </source>
</reference>
<dbReference type="STRING" id="1492738.FEM21_23960"/>
<comment type="caution">
    <text evidence="1">The sequence shown here is derived from an EMBL/GenBank/DDBJ whole genome shotgun (WGS) entry which is preliminary data.</text>
</comment>
<dbReference type="PATRIC" id="fig|1492738.3.peg.2383"/>
<organism evidence="1 2">
    <name type="scientific">Flavobacterium seoulense</name>
    <dbReference type="NCBI Taxonomy" id="1492738"/>
    <lineage>
        <taxon>Bacteria</taxon>
        <taxon>Pseudomonadati</taxon>
        <taxon>Bacteroidota</taxon>
        <taxon>Flavobacteriia</taxon>
        <taxon>Flavobacteriales</taxon>
        <taxon>Flavobacteriaceae</taxon>
        <taxon>Flavobacterium</taxon>
    </lineage>
</organism>
<name>A0A066WU09_9FLAO</name>
<accession>A0A066WU09</accession>
<keyword evidence="2" id="KW-1185">Reference proteome</keyword>
<dbReference type="EMBL" id="JNCA01000022">
    <property type="protein sequence ID" value="KDN54434.1"/>
    <property type="molecule type" value="Genomic_DNA"/>
</dbReference>
<dbReference type="Pfam" id="PF11236">
    <property type="entry name" value="DUF3037"/>
    <property type="match status" value="1"/>
</dbReference>
<proteinExistence type="predicted"/>
<dbReference type="RefSeq" id="WP_035660613.1">
    <property type="nucleotide sequence ID" value="NZ_JNCA01000022.1"/>
</dbReference>
<dbReference type="Proteomes" id="UP000027064">
    <property type="component" value="Unassembled WGS sequence"/>
</dbReference>
<dbReference type="AlphaFoldDB" id="A0A066WU09"/>
<dbReference type="InterPro" id="IPR021398">
    <property type="entry name" value="DUF3037"/>
</dbReference>
<gene>
    <name evidence="1" type="ORF">FEM21_23960</name>
</gene>
<dbReference type="OrthoDB" id="9803207at2"/>
<evidence type="ECO:0000313" key="2">
    <source>
        <dbReference type="Proteomes" id="UP000027064"/>
    </source>
</evidence>